<name>A0ABR7TAV6_9LACT</name>
<protein>
    <submittedName>
        <fullName evidence="2">Flagellar motor switch protein</fullName>
    </submittedName>
</protein>
<reference evidence="2 3" key="1">
    <citation type="journal article" date="2020" name="Microorganisms">
        <title>New Insight into Antimicrobial Compounds from Food and Marine-Sourced Carnobacterium Species through Phenotype and Genome Analyses.</title>
        <authorList>
            <person name="Begrem S."/>
            <person name="Ivaniuk F."/>
            <person name="Gigout-Chevalier F."/>
            <person name="Kolypczuk L."/>
            <person name="Bonnetot S."/>
            <person name="Leroi F."/>
            <person name="Grovel O."/>
            <person name="Delbarre-Ladrat C."/>
            <person name="Passerini D."/>
        </authorList>
    </citation>
    <scope>NUCLEOTIDE SEQUENCE [LARGE SCALE GENOMIC DNA]</scope>
    <source>
        <strain evidence="2 3">MIP2551</strain>
    </source>
</reference>
<keyword evidence="2" id="KW-0969">Cilium</keyword>
<gene>
    <name evidence="2" type="ORF">GLO26_01480</name>
</gene>
<evidence type="ECO:0000313" key="3">
    <source>
        <dbReference type="Proteomes" id="UP000638836"/>
    </source>
</evidence>
<comment type="caution">
    <text evidence="2">The sequence shown here is derived from an EMBL/GenBank/DDBJ whole genome shotgun (WGS) entry which is preliminary data.</text>
</comment>
<keyword evidence="2" id="KW-0966">Cell projection</keyword>
<keyword evidence="2" id="KW-0282">Flagellum</keyword>
<dbReference type="RefSeq" id="WP_035020288.1">
    <property type="nucleotide sequence ID" value="NZ_WNJQ01000001.1"/>
</dbReference>
<accession>A0ABR7TAV6</accession>
<keyword evidence="1" id="KW-0175">Coiled coil</keyword>
<keyword evidence="3" id="KW-1185">Reference proteome</keyword>
<sequence length="122" mass="13605">MNKKVNALDTLVQFKTLLIDEQQALIQNDSAKVKTLIEQKQQFLDLLPTLTAEGSKKEDLVELAEEIKNLQQTNLTLTEQALNYQETMMEAITKGVNAGGSTYSKQGDYSTVQQANIIDQSL</sequence>
<evidence type="ECO:0000313" key="2">
    <source>
        <dbReference type="EMBL" id="MBC9824501.1"/>
    </source>
</evidence>
<dbReference type="InterPro" id="IPR036679">
    <property type="entry name" value="FlgN-like_sf"/>
</dbReference>
<feature type="coiled-coil region" evidence="1">
    <location>
        <begin position="53"/>
        <end position="87"/>
    </location>
</feature>
<dbReference type="Proteomes" id="UP000638836">
    <property type="component" value="Unassembled WGS sequence"/>
</dbReference>
<evidence type="ECO:0000256" key="1">
    <source>
        <dbReference type="SAM" id="Coils"/>
    </source>
</evidence>
<dbReference type="EMBL" id="WNJQ01000001">
    <property type="protein sequence ID" value="MBC9824501.1"/>
    <property type="molecule type" value="Genomic_DNA"/>
</dbReference>
<proteinExistence type="predicted"/>
<organism evidence="2 3">
    <name type="scientific">Carnobacterium inhibens</name>
    <dbReference type="NCBI Taxonomy" id="147709"/>
    <lineage>
        <taxon>Bacteria</taxon>
        <taxon>Bacillati</taxon>
        <taxon>Bacillota</taxon>
        <taxon>Bacilli</taxon>
        <taxon>Lactobacillales</taxon>
        <taxon>Carnobacteriaceae</taxon>
        <taxon>Carnobacterium</taxon>
    </lineage>
</organism>
<dbReference type="SUPFAM" id="SSF140566">
    <property type="entry name" value="FlgN-like"/>
    <property type="match status" value="1"/>
</dbReference>